<evidence type="ECO:0000256" key="1">
    <source>
        <dbReference type="ARBA" id="ARBA00010945"/>
    </source>
</evidence>
<reference evidence="5 6" key="1">
    <citation type="submission" date="2014-03" db="EMBL/GenBank/DDBJ databases">
        <title>Genomics of Bifidobacteria.</title>
        <authorList>
            <person name="Ventura M."/>
            <person name="Milani C."/>
            <person name="Lugli G.A."/>
        </authorList>
    </citation>
    <scope>NUCLEOTIDE SEQUENCE [LARGE SCALE GENOMIC DNA]</scope>
    <source>
        <strain evidence="5 6">DSM 23968</strain>
    </source>
</reference>
<dbReference type="GO" id="GO:0009432">
    <property type="term" value="P:SOS response"/>
    <property type="evidence" value="ECO:0007669"/>
    <property type="project" value="TreeGrafter"/>
</dbReference>
<dbReference type="Gene3D" id="3.30.70.270">
    <property type="match status" value="1"/>
</dbReference>
<sequence>MPGAGGSGRGRVYLAIDLKSFYASVECHARGLDPLTTNLVVADETRTDKTICLAVSPSLKAYGLPGRPRLFEAKERLRRVNADRALAAPGMRLMGESCDARDLERSPRLKASMIIAPPRMATYLDVSGRIYGIYLKYAAPEHIHVYSIDEVFIDATPYLASLGMTAHQMAMTIVRDILSETGITATAGVGTNLYLAKVAMDIVAKHMPADADGVRVAELDEASYRRLLWDHRPLTDFWRVGRGYARKLEKAGLMTMGDIARCSAGRASDYYNEELLYRMFGVNAELLIDHAWGWEPCTIADIKSYEPDAHSTSIGQVLTGPADWSTARLIAKEMADALALDLVGKGVRTNRLTLAVGYDIGSLDASRLDDCETPEMKRLARRAAESYRGPVAVDHYGRKVPKPSVGSIGLGEFTSSSARIREAMTLLFERIVDSRLLVRRLTVVADDLATDKELAAGKRYEQPDLFAQDDGDGGDDPGGDGSMAGMSGHAVMSTEDGRSGGDGVRPRGDAGGGGGDDGCPVGEPGGGSAGGDGPDRDAVDRTLLAIKRRFGKNAVVKAMNMEPGATGIERNNQIGGHHA</sequence>
<dbReference type="PANTHER" id="PTHR11076">
    <property type="entry name" value="DNA REPAIR POLYMERASE UMUC / TRANSFERASE FAMILY MEMBER"/>
    <property type="match status" value="1"/>
</dbReference>
<evidence type="ECO:0000313" key="6">
    <source>
        <dbReference type="Proteomes" id="UP000029004"/>
    </source>
</evidence>
<feature type="compositionally biased region" description="Gly residues" evidence="3">
    <location>
        <begin position="509"/>
        <end position="532"/>
    </location>
</feature>
<dbReference type="Gene3D" id="1.10.150.20">
    <property type="entry name" value="5' to 3' exonuclease, C-terminal subdomain"/>
    <property type="match status" value="1"/>
</dbReference>
<protein>
    <submittedName>
        <fullName evidence="5">ImpB/MucB/SamB family protein</fullName>
        <ecNumber evidence="5">2.7.7.7</ecNumber>
    </submittedName>
</protein>
<keyword evidence="5" id="KW-0808">Transferase</keyword>
<dbReference type="PANTHER" id="PTHR11076:SF35">
    <property type="entry name" value="DNA REPAIR PROTEIN HOMOLOG YOBH"/>
    <property type="match status" value="1"/>
</dbReference>
<dbReference type="OrthoDB" id="9808813at2"/>
<keyword evidence="5" id="KW-0548">Nucleotidyltransferase</keyword>
<dbReference type="GO" id="GO:0005829">
    <property type="term" value="C:cytosol"/>
    <property type="evidence" value="ECO:0007669"/>
    <property type="project" value="TreeGrafter"/>
</dbReference>
<feature type="compositionally biased region" description="Acidic residues" evidence="3">
    <location>
        <begin position="467"/>
        <end position="478"/>
    </location>
</feature>
<dbReference type="InterPro" id="IPR050116">
    <property type="entry name" value="DNA_polymerase-Y"/>
</dbReference>
<dbReference type="EMBL" id="JGZP01000007">
    <property type="protein sequence ID" value="KFI98795.1"/>
    <property type="molecule type" value="Genomic_DNA"/>
</dbReference>
<dbReference type="InterPro" id="IPR001126">
    <property type="entry name" value="UmuC"/>
</dbReference>
<gene>
    <name evidence="5" type="ORF">BSTEL_1320</name>
</gene>
<dbReference type="STRING" id="762211.BSTEL_1320"/>
<name>A0A087DTE5_9BIFI</name>
<dbReference type="InterPro" id="IPR043128">
    <property type="entry name" value="Rev_trsase/Diguanyl_cyclase"/>
</dbReference>
<proteinExistence type="inferred from homology"/>
<feature type="region of interest" description="Disordered" evidence="3">
    <location>
        <begin position="460"/>
        <end position="537"/>
    </location>
</feature>
<organism evidence="5 6">
    <name type="scientific">Bifidobacterium stellenboschense</name>
    <dbReference type="NCBI Taxonomy" id="762211"/>
    <lineage>
        <taxon>Bacteria</taxon>
        <taxon>Bacillati</taxon>
        <taxon>Actinomycetota</taxon>
        <taxon>Actinomycetes</taxon>
        <taxon>Bifidobacteriales</taxon>
        <taxon>Bifidobacteriaceae</taxon>
        <taxon>Bifidobacterium</taxon>
    </lineage>
</organism>
<dbReference type="RefSeq" id="WP_034526962.1">
    <property type="nucleotide sequence ID" value="NZ_JGZP01000007.1"/>
</dbReference>
<dbReference type="Pfam" id="PF00817">
    <property type="entry name" value="IMS"/>
    <property type="match status" value="1"/>
</dbReference>
<dbReference type="GO" id="GO:0003887">
    <property type="term" value="F:DNA-directed DNA polymerase activity"/>
    <property type="evidence" value="ECO:0007669"/>
    <property type="project" value="UniProtKB-EC"/>
</dbReference>
<dbReference type="InterPro" id="IPR043502">
    <property type="entry name" value="DNA/RNA_pol_sf"/>
</dbReference>
<dbReference type="AlphaFoldDB" id="A0A087DTE5"/>
<feature type="domain" description="UmuC" evidence="4">
    <location>
        <begin position="13"/>
        <end position="241"/>
    </location>
</feature>
<dbReference type="PROSITE" id="PS50173">
    <property type="entry name" value="UMUC"/>
    <property type="match status" value="1"/>
</dbReference>
<accession>A0A087DTE5</accession>
<dbReference type="GO" id="GO:0003684">
    <property type="term" value="F:damaged DNA binding"/>
    <property type="evidence" value="ECO:0007669"/>
    <property type="project" value="InterPro"/>
</dbReference>
<evidence type="ECO:0000259" key="4">
    <source>
        <dbReference type="PROSITE" id="PS50173"/>
    </source>
</evidence>
<comment type="similarity">
    <text evidence="1">Belongs to the DNA polymerase type-Y family.</text>
</comment>
<evidence type="ECO:0000313" key="5">
    <source>
        <dbReference type="EMBL" id="KFI98795.1"/>
    </source>
</evidence>
<comment type="function">
    <text evidence="2">Poorly processive, error-prone DNA polymerase involved in untargeted mutagenesis. Copies undamaged DNA at stalled replication forks, which arise in vivo from mismatched or misaligned primer ends. These misaligned primers can be extended by PolIV. Exhibits no 3'-5' exonuclease (proofreading) activity. May be involved in translesional synthesis, in conjunction with the beta clamp from PolIII.</text>
</comment>
<evidence type="ECO:0000256" key="2">
    <source>
        <dbReference type="ARBA" id="ARBA00025589"/>
    </source>
</evidence>
<keyword evidence="6" id="KW-1185">Reference proteome</keyword>
<dbReference type="eggNOG" id="COG0389">
    <property type="taxonomic scope" value="Bacteria"/>
</dbReference>
<dbReference type="GO" id="GO:0042276">
    <property type="term" value="P:error-prone translesion synthesis"/>
    <property type="evidence" value="ECO:0007669"/>
    <property type="project" value="TreeGrafter"/>
</dbReference>
<feature type="compositionally biased region" description="Basic and acidic residues" evidence="3">
    <location>
        <begin position="495"/>
        <end position="508"/>
    </location>
</feature>
<comment type="caution">
    <text evidence="5">The sequence shown here is derived from an EMBL/GenBank/DDBJ whole genome shotgun (WGS) entry which is preliminary data.</text>
</comment>
<dbReference type="EC" id="2.7.7.7" evidence="5"/>
<dbReference type="Proteomes" id="UP000029004">
    <property type="component" value="Unassembled WGS sequence"/>
</dbReference>
<dbReference type="SUPFAM" id="SSF56672">
    <property type="entry name" value="DNA/RNA polymerases"/>
    <property type="match status" value="1"/>
</dbReference>
<evidence type="ECO:0000256" key="3">
    <source>
        <dbReference type="SAM" id="MobiDB-lite"/>
    </source>
</evidence>
<dbReference type="GO" id="GO:0006281">
    <property type="term" value="P:DNA repair"/>
    <property type="evidence" value="ECO:0007669"/>
    <property type="project" value="InterPro"/>
</dbReference>